<protein>
    <submittedName>
        <fullName evidence="2">Uncharacterized protein</fullName>
    </submittedName>
</protein>
<feature type="region of interest" description="Disordered" evidence="1">
    <location>
        <begin position="1"/>
        <end position="31"/>
    </location>
</feature>
<sequence>MDSGWPPTSAKEAGERGSENEKGFEGVEEIPPTVMREFRENMENSCDRSTRPGKPREICAVGAMPRSKWRTQKEKVPLVGGAHYRLNAQPPQGIFYPVMPLF</sequence>
<dbReference type="EMBL" id="BGPR01015626">
    <property type="protein sequence ID" value="GBN70001.1"/>
    <property type="molecule type" value="Genomic_DNA"/>
</dbReference>
<feature type="compositionally biased region" description="Basic and acidic residues" evidence="1">
    <location>
        <begin position="12"/>
        <end position="25"/>
    </location>
</feature>
<name>A0A4Y2R334_ARAVE</name>
<gene>
    <name evidence="2" type="ORF">AVEN_37879_1</name>
</gene>
<evidence type="ECO:0000313" key="3">
    <source>
        <dbReference type="Proteomes" id="UP000499080"/>
    </source>
</evidence>
<accession>A0A4Y2R334</accession>
<keyword evidence="3" id="KW-1185">Reference proteome</keyword>
<evidence type="ECO:0000313" key="2">
    <source>
        <dbReference type="EMBL" id="GBN70001.1"/>
    </source>
</evidence>
<proteinExistence type="predicted"/>
<dbReference type="Proteomes" id="UP000499080">
    <property type="component" value="Unassembled WGS sequence"/>
</dbReference>
<evidence type="ECO:0000256" key="1">
    <source>
        <dbReference type="SAM" id="MobiDB-lite"/>
    </source>
</evidence>
<dbReference type="AlphaFoldDB" id="A0A4Y2R334"/>
<reference evidence="2 3" key="1">
    <citation type="journal article" date="2019" name="Sci. Rep.">
        <title>Orb-weaving spider Araneus ventricosus genome elucidates the spidroin gene catalogue.</title>
        <authorList>
            <person name="Kono N."/>
            <person name="Nakamura H."/>
            <person name="Ohtoshi R."/>
            <person name="Moran D.A.P."/>
            <person name="Shinohara A."/>
            <person name="Yoshida Y."/>
            <person name="Fujiwara M."/>
            <person name="Mori M."/>
            <person name="Tomita M."/>
            <person name="Arakawa K."/>
        </authorList>
    </citation>
    <scope>NUCLEOTIDE SEQUENCE [LARGE SCALE GENOMIC DNA]</scope>
</reference>
<organism evidence="2 3">
    <name type="scientific">Araneus ventricosus</name>
    <name type="common">Orbweaver spider</name>
    <name type="synonym">Epeira ventricosa</name>
    <dbReference type="NCBI Taxonomy" id="182803"/>
    <lineage>
        <taxon>Eukaryota</taxon>
        <taxon>Metazoa</taxon>
        <taxon>Ecdysozoa</taxon>
        <taxon>Arthropoda</taxon>
        <taxon>Chelicerata</taxon>
        <taxon>Arachnida</taxon>
        <taxon>Araneae</taxon>
        <taxon>Araneomorphae</taxon>
        <taxon>Entelegynae</taxon>
        <taxon>Araneoidea</taxon>
        <taxon>Araneidae</taxon>
        <taxon>Araneus</taxon>
    </lineage>
</organism>
<comment type="caution">
    <text evidence="2">The sequence shown here is derived from an EMBL/GenBank/DDBJ whole genome shotgun (WGS) entry which is preliminary data.</text>
</comment>